<protein>
    <recommendedName>
        <fullName evidence="4">PorV/PorQ family protein</fullName>
    </recommendedName>
</protein>
<evidence type="ECO:0000313" key="2">
    <source>
        <dbReference type="EMBL" id="MBG8552392.1"/>
    </source>
</evidence>
<dbReference type="RefSeq" id="WP_196953431.1">
    <property type="nucleotide sequence ID" value="NZ_JADWYK010000001.1"/>
</dbReference>
<accession>A0ABS0KZ23</accession>
<name>A0ABS0KZ23_9BACT</name>
<comment type="caution">
    <text evidence="2">The sequence shown here is derived from an EMBL/GenBank/DDBJ whole genome shotgun (WGS) entry which is preliminary data.</text>
</comment>
<dbReference type="EMBL" id="JADWYK010000001">
    <property type="protein sequence ID" value="MBG8552392.1"/>
    <property type="molecule type" value="Genomic_DNA"/>
</dbReference>
<keyword evidence="1" id="KW-0732">Signal</keyword>
<evidence type="ECO:0000256" key="1">
    <source>
        <dbReference type="SAM" id="SignalP"/>
    </source>
</evidence>
<reference evidence="2 3" key="1">
    <citation type="submission" date="2020-11" db="EMBL/GenBank/DDBJ databases">
        <title>Hymenobacter sp.</title>
        <authorList>
            <person name="Kim M.K."/>
        </authorList>
    </citation>
    <scope>NUCLEOTIDE SEQUENCE [LARGE SCALE GENOMIC DNA]</scope>
    <source>
        <strain evidence="2 3">BT594</strain>
    </source>
</reference>
<evidence type="ECO:0008006" key="4">
    <source>
        <dbReference type="Google" id="ProtNLM"/>
    </source>
</evidence>
<dbReference type="Gene3D" id="2.40.160.60">
    <property type="entry name" value="Outer membrane protein transport protein (OMPP1/FadL/TodX)"/>
    <property type="match status" value="1"/>
</dbReference>
<gene>
    <name evidence="2" type="ORF">I5L79_02480</name>
</gene>
<organism evidence="2 3">
    <name type="scientific">Hymenobacter guriensis</name>
    <dbReference type="NCBI Taxonomy" id="2793065"/>
    <lineage>
        <taxon>Bacteria</taxon>
        <taxon>Pseudomonadati</taxon>
        <taxon>Bacteroidota</taxon>
        <taxon>Cytophagia</taxon>
        <taxon>Cytophagales</taxon>
        <taxon>Hymenobacteraceae</taxon>
        <taxon>Hymenobacter</taxon>
    </lineage>
</organism>
<keyword evidence="3" id="KW-1185">Reference proteome</keyword>
<evidence type="ECO:0000313" key="3">
    <source>
        <dbReference type="Proteomes" id="UP000601099"/>
    </source>
</evidence>
<sequence length="293" mass="30809">MRKIYLSVSYCMLMAGWAHAQGSGPGVVGARAAGMGQAAATLADVWALSNNVAGLGSLNRLEIGVAAENRFLTRALSTATLAAAAPLGRATTDNAAGRYGVVGVTLQRFGDKLYNEQRVAAGYAYRTGVMSVGARVDMLQVSLEGLGSQRAVAASVGAQAELLPRRLVFGAFLYNLNQARLASYEDERVPTVLRAGLSYRPTDKVMLNAEVEKDLDRGAEFRGGLEYQALPALALRAGVLGLSEQVTGGAGLRAGRFRFDYAAAWHSSLGLSQFLTAVFRLDSPAAPAVPAQP</sequence>
<feature type="signal peptide" evidence="1">
    <location>
        <begin position="1"/>
        <end position="20"/>
    </location>
</feature>
<proteinExistence type="predicted"/>
<dbReference type="Proteomes" id="UP000601099">
    <property type="component" value="Unassembled WGS sequence"/>
</dbReference>
<feature type="chain" id="PRO_5045833950" description="PorV/PorQ family protein" evidence="1">
    <location>
        <begin position="21"/>
        <end position="293"/>
    </location>
</feature>